<name>A0A7M7PQG9_STRPU</name>
<dbReference type="Proteomes" id="UP000007110">
    <property type="component" value="Unassembled WGS sequence"/>
</dbReference>
<evidence type="ECO:0000256" key="13">
    <source>
        <dbReference type="ARBA" id="ARBA00023180"/>
    </source>
</evidence>
<dbReference type="EC" id="2.4.1.-" evidence="15"/>
<dbReference type="PANTHER" id="PTHR11214:SF219">
    <property type="entry name" value="UDP-GALNAC:BETA-1,3-N-ACETYLGALACTOSAMINYLTRANSFERASE 2"/>
    <property type="match status" value="1"/>
</dbReference>
<comment type="similarity">
    <text evidence="4 15">Belongs to the glycosyltransferase 31 family.</text>
</comment>
<evidence type="ECO:0000256" key="5">
    <source>
        <dbReference type="ARBA" id="ARBA00022676"/>
    </source>
</evidence>
<dbReference type="GO" id="GO:0005783">
    <property type="term" value="C:endoplasmic reticulum"/>
    <property type="evidence" value="ECO:0007669"/>
    <property type="project" value="UniProtKB-SubCell"/>
</dbReference>
<dbReference type="GeneID" id="100893207"/>
<keyword evidence="12" id="KW-0472">Membrane</keyword>
<keyword evidence="11 15" id="KW-0333">Golgi apparatus</keyword>
<sequence>MAGWPSVLVAIGVALAVIVVNEESMYNRRRSRSGNAGKHNHQTKCDIFIGILSARDHFEHRKAIRETWLGYIHTHPKWKKRICSKFVVGNHSCHLPPEYRRDPYSCTPLNISKTGKPKDIVAMTVANDTGIFRLTSGPIGFDFKVHYPIILHKLGVFDSSADGIKHPLTVSLFDTWRQEKVVSARFSPEQPGVFIEGYRFRAVEPYLLPKGFEGTIVVNSFNKDDPSTTLYLSKDDTNNGGGVIELQQYSRYSEDNSDFPEKVEKLDRGTEALVSGNFIYNIHEPDKLSVWMNVSEEQSSKWHSKIVNETKALQEEAENQNDILLLDVVDTYRNIPAKMLQFYEWVVQSSNIQYVIKTDDDVYMNLDHIMQNFVIDEYPTSKLWWGQFRFGWSVEHHGKWAEHDYQSPVYPSFACGSGSMMTRDLFQWIAANSRNLFKFQGEDVSLGIWLAALQPNYHDDPRWHCDNTCLSSMYVSAELSPDEIRSRWHHRRQCGDPCGCG</sequence>
<dbReference type="InterPro" id="IPR002659">
    <property type="entry name" value="Glyco_trans_31"/>
</dbReference>
<keyword evidence="18" id="KW-1185">Reference proteome</keyword>
<accession>A0A7M7PQG9</accession>
<evidence type="ECO:0000256" key="3">
    <source>
        <dbReference type="ARBA" id="ARBA00004922"/>
    </source>
</evidence>
<dbReference type="GO" id="GO:0016758">
    <property type="term" value="F:hexosyltransferase activity"/>
    <property type="evidence" value="ECO:0007669"/>
    <property type="project" value="InterPro"/>
</dbReference>
<dbReference type="KEGG" id="spu:100893207"/>
<proteinExistence type="inferred from homology"/>
<keyword evidence="6" id="KW-0808">Transferase</keyword>
<dbReference type="GO" id="GO:0006493">
    <property type="term" value="P:protein O-linked glycosylation"/>
    <property type="evidence" value="ECO:0000318"/>
    <property type="project" value="GO_Central"/>
</dbReference>
<keyword evidence="9" id="KW-0735">Signal-anchor</keyword>
<keyword evidence="8" id="KW-0256">Endoplasmic reticulum</keyword>
<comment type="subcellular location">
    <subcellularLocation>
        <location evidence="1">Endoplasmic reticulum</location>
    </subcellularLocation>
    <subcellularLocation>
        <location evidence="2 15">Golgi apparatus membrane</location>
        <topology evidence="2 15">Single-pass type II membrane protein</topology>
    </subcellularLocation>
</comment>
<evidence type="ECO:0000256" key="12">
    <source>
        <dbReference type="ARBA" id="ARBA00023136"/>
    </source>
</evidence>
<keyword evidence="5 15" id="KW-0328">Glycosyltransferase</keyword>
<evidence type="ECO:0000256" key="11">
    <source>
        <dbReference type="ARBA" id="ARBA00023034"/>
    </source>
</evidence>
<evidence type="ECO:0000256" key="9">
    <source>
        <dbReference type="ARBA" id="ARBA00022968"/>
    </source>
</evidence>
<comment type="pathway">
    <text evidence="3">Protein modification; protein glycosylation.</text>
</comment>
<organism evidence="17 18">
    <name type="scientific">Strongylocentrotus purpuratus</name>
    <name type="common">Purple sea urchin</name>
    <dbReference type="NCBI Taxonomy" id="7668"/>
    <lineage>
        <taxon>Eukaryota</taxon>
        <taxon>Metazoa</taxon>
        <taxon>Echinodermata</taxon>
        <taxon>Eleutherozoa</taxon>
        <taxon>Echinozoa</taxon>
        <taxon>Echinoidea</taxon>
        <taxon>Euechinoidea</taxon>
        <taxon>Echinacea</taxon>
        <taxon>Camarodonta</taxon>
        <taxon>Echinidea</taxon>
        <taxon>Strongylocentrotidae</taxon>
        <taxon>Strongylocentrotus</taxon>
    </lineage>
</organism>
<dbReference type="InParanoid" id="A0A7M7PQG9"/>
<dbReference type="OrthoDB" id="2139606at2759"/>
<dbReference type="GO" id="GO:0000139">
    <property type="term" value="C:Golgi membrane"/>
    <property type="evidence" value="ECO:0000318"/>
    <property type="project" value="GO_Central"/>
</dbReference>
<evidence type="ECO:0000313" key="17">
    <source>
        <dbReference type="EnsemblMetazoa" id="XP_030854218"/>
    </source>
</evidence>
<evidence type="ECO:0000256" key="15">
    <source>
        <dbReference type="RuleBase" id="RU363063"/>
    </source>
</evidence>
<dbReference type="Gene3D" id="3.90.550.50">
    <property type="match status" value="1"/>
</dbReference>
<dbReference type="RefSeq" id="XP_030854218.1">
    <property type="nucleotide sequence ID" value="XM_030998358.1"/>
</dbReference>
<keyword evidence="10" id="KW-1133">Transmembrane helix</keyword>
<evidence type="ECO:0000256" key="6">
    <source>
        <dbReference type="ARBA" id="ARBA00022679"/>
    </source>
</evidence>
<protein>
    <recommendedName>
        <fullName evidence="15">Hexosyltransferase</fullName>
        <ecNumber evidence="15">2.4.1.-</ecNumber>
    </recommendedName>
</protein>
<evidence type="ECO:0000256" key="1">
    <source>
        <dbReference type="ARBA" id="ARBA00004240"/>
    </source>
</evidence>
<feature type="chain" id="PRO_5029467167" description="Hexosyltransferase" evidence="16">
    <location>
        <begin position="17"/>
        <end position="501"/>
    </location>
</feature>
<dbReference type="Pfam" id="PF01762">
    <property type="entry name" value="Galactosyl_T"/>
    <property type="match status" value="1"/>
</dbReference>
<evidence type="ECO:0000256" key="2">
    <source>
        <dbReference type="ARBA" id="ARBA00004323"/>
    </source>
</evidence>
<comment type="catalytic activity">
    <reaction evidence="14">
        <text>3-O-(N-acetyl-beta-D-glucosaminyl-(1-&gt;4)-alpha-D-mannosyl)-L-threonyl-[protein] + UDP-N-acetyl-alpha-D-galactosamine = 3-O-[beta-D-GalNAc-(1-&gt;3)-beta-D-GlcNAc-(1-&gt;4)-alpha-D-Man]-L-Thr-[protein] + UDP + H(+)</text>
        <dbReference type="Rhea" id="RHEA:37667"/>
        <dbReference type="Rhea" id="RHEA-COMP:13308"/>
        <dbReference type="Rhea" id="RHEA-COMP:13618"/>
        <dbReference type="ChEBI" id="CHEBI:15378"/>
        <dbReference type="ChEBI" id="CHEBI:58223"/>
        <dbReference type="ChEBI" id="CHEBI:67138"/>
        <dbReference type="ChEBI" id="CHEBI:136709"/>
        <dbReference type="ChEBI" id="CHEBI:137540"/>
        <dbReference type="EC" id="2.4.1.313"/>
    </reaction>
</comment>
<reference evidence="17" key="2">
    <citation type="submission" date="2021-01" db="UniProtKB">
        <authorList>
            <consortium name="EnsemblMetazoa"/>
        </authorList>
    </citation>
    <scope>IDENTIFICATION</scope>
</reference>
<keyword evidence="7" id="KW-0812">Transmembrane</keyword>
<evidence type="ECO:0000256" key="14">
    <source>
        <dbReference type="ARBA" id="ARBA00047667"/>
    </source>
</evidence>
<evidence type="ECO:0000256" key="7">
    <source>
        <dbReference type="ARBA" id="ARBA00022692"/>
    </source>
</evidence>
<keyword evidence="16" id="KW-0732">Signal</keyword>
<evidence type="ECO:0000256" key="16">
    <source>
        <dbReference type="SAM" id="SignalP"/>
    </source>
</evidence>
<feature type="signal peptide" evidence="16">
    <location>
        <begin position="1"/>
        <end position="16"/>
    </location>
</feature>
<dbReference type="CTD" id="148789"/>
<dbReference type="OMA" id="GKWAEHD"/>
<dbReference type="EnsemblMetazoa" id="XM_030998358">
    <property type="protein sequence ID" value="XP_030854218"/>
    <property type="gene ID" value="LOC100893207"/>
</dbReference>
<reference evidence="18" key="1">
    <citation type="submission" date="2015-02" db="EMBL/GenBank/DDBJ databases">
        <title>Genome sequencing for Strongylocentrotus purpuratus.</title>
        <authorList>
            <person name="Murali S."/>
            <person name="Liu Y."/>
            <person name="Vee V."/>
            <person name="English A."/>
            <person name="Wang M."/>
            <person name="Skinner E."/>
            <person name="Han Y."/>
            <person name="Muzny D.M."/>
            <person name="Worley K.C."/>
            <person name="Gibbs R.A."/>
        </authorList>
    </citation>
    <scope>NUCLEOTIDE SEQUENCE</scope>
</reference>
<dbReference type="PANTHER" id="PTHR11214">
    <property type="entry name" value="BETA-1,3-N-ACETYLGLUCOSAMINYLTRANSFERASE"/>
    <property type="match status" value="1"/>
</dbReference>
<evidence type="ECO:0000256" key="8">
    <source>
        <dbReference type="ARBA" id="ARBA00022824"/>
    </source>
</evidence>
<dbReference type="GO" id="GO:0008194">
    <property type="term" value="F:UDP-glycosyltransferase activity"/>
    <property type="evidence" value="ECO:0000318"/>
    <property type="project" value="GO_Central"/>
</dbReference>
<dbReference type="FunCoup" id="A0A7M7PQG9">
    <property type="interactions" value="586"/>
</dbReference>
<evidence type="ECO:0000256" key="10">
    <source>
        <dbReference type="ARBA" id="ARBA00022989"/>
    </source>
</evidence>
<keyword evidence="13" id="KW-0325">Glycoprotein</keyword>
<evidence type="ECO:0000256" key="4">
    <source>
        <dbReference type="ARBA" id="ARBA00008661"/>
    </source>
</evidence>
<dbReference type="AlphaFoldDB" id="A0A7M7PQG9"/>
<evidence type="ECO:0000313" key="18">
    <source>
        <dbReference type="Proteomes" id="UP000007110"/>
    </source>
</evidence>